<dbReference type="InterPro" id="IPR043454">
    <property type="entry name" value="NPH3/RPT2-like"/>
</dbReference>
<keyword evidence="8" id="KW-1185">Reference proteome</keyword>
<evidence type="ECO:0000256" key="4">
    <source>
        <dbReference type="SAM" id="MobiDB-lite"/>
    </source>
</evidence>
<dbReference type="UniPathway" id="UPA00143"/>
<evidence type="ECO:0000256" key="2">
    <source>
        <dbReference type="ARBA" id="ARBA00022786"/>
    </source>
</evidence>
<dbReference type="Proteomes" id="UP000077202">
    <property type="component" value="Unassembled WGS sequence"/>
</dbReference>
<evidence type="ECO:0000256" key="3">
    <source>
        <dbReference type="SAM" id="Coils"/>
    </source>
</evidence>
<dbReference type="Gene3D" id="3.30.710.10">
    <property type="entry name" value="Potassium Channel Kv1.1, Chain A"/>
    <property type="match status" value="1"/>
</dbReference>
<dbReference type="Pfam" id="PF03000">
    <property type="entry name" value="NPH3"/>
    <property type="match status" value="1"/>
</dbReference>
<evidence type="ECO:0000313" key="7">
    <source>
        <dbReference type="EMBL" id="OAE29786.1"/>
    </source>
</evidence>
<feature type="region of interest" description="Disordered" evidence="4">
    <location>
        <begin position="706"/>
        <end position="743"/>
    </location>
</feature>
<proteinExistence type="predicted"/>
<evidence type="ECO:0000259" key="6">
    <source>
        <dbReference type="PROSITE" id="PS51649"/>
    </source>
</evidence>
<protein>
    <recommendedName>
        <fullName evidence="9">NPH3 domain-containing protein</fullName>
    </recommendedName>
</protein>
<dbReference type="SUPFAM" id="SSF54695">
    <property type="entry name" value="POZ domain"/>
    <property type="match status" value="1"/>
</dbReference>
<sequence>MIDARPQQLYLAAAAAAAVGSELGVLSKEEERTIEGSSTSSSGSIVVVAEKAMAVSAKPEKAAVVKRPFRTSFTMKRTNDCGRRRQKFRVASRITEEGESSVNFFDTHHSRREFILAVEGSKISQLFVSAKDSRVLATDVPSDVVVIVGGVSFALHKFPLVSRCGRIRMLVVEAGDSDVSQMELPDVPGGAEGFDMAARFCYGINFEITTANVAVLRCAAEYLEMTEEYGEGNLVARTEAFLSEVVCQNLADSITVLHNCENLLPYAEELKIVSRTIDAIASKACREQIAQGMGESDYDISGRNDSNVKLSFSKGPQKVTPSDWWAEDLAVLRIDFYQRVLAAMRSRGLRYESIGGALMHYAHRSLKGLHRKQTGRDMYKGGQQKKVHDSTSAIEHEQRILVETIVSLLPPEKNTASCSFLFGLLRTAIILDTTIACRLDLERRIGQQLEQATLDDLLIPSFSYTGDTLFDVDIVQRIIVCFLQQTDNEDVHDPHSMYESDGMGSPTQSALMKVAKLLDSYLAEIAPDANLKLAKFISLAELLPEYARVVDDGLYRAIDIYLKAHPSLTEIDRKKLCKLMDVQKLSQEACTHAAQNERLPVQIMVQVLYFEQLRLRTAMTGSLADVDHVGHNSQRISGAFSSAVSPRDNYASVRRENRELKLEVARMRMRLTDLEKDHVCMKQDLEKGGGQKTFLQSVSKKLTRLNPFSKSGIKGGALDSKAPNTPDSRQGGSGGRRRRHSIS</sequence>
<dbReference type="AlphaFoldDB" id="A0A176WCD9"/>
<feature type="domain" description="NPH3" evidence="6">
    <location>
        <begin position="323"/>
        <end position="614"/>
    </location>
</feature>
<dbReference type="PANTHER" id="PTHR32370">
    <property type="entry name" value="OS12G0117600 PROTEIN"/>
    <property type="match status" value="1"/>
</dbReference>
<keyword evidence="2" id="KW-0833">Ubl conjugation pathway</keyword>
<dbReference type="InterPro" id="IPR000210">
    <property type="entry name" value="BTB/POZ_dom"/>
</dbReference>
<accession>A0A176WCD9</accession>
<feature type="domain" description="BTB" evidence="5">
    <location>
        <begin position="142"/>
        <end position="210"/>
    </location>
</feature>
<keyword evidence="3" id="KW-0175">Coiled coil</keyword>
<dbReference type="GO" id="GO:0016567">
    <property type="term" value="P:protein ubiquitination"/>
    <property type="evidence" value="ECO:0007669"/>
    <property type="project" value="UniProtKB-UniPathway"/>
</dbReference>
<reference evidence="7" key="1">
    <citation type="submission" date="2016-03" db="EMBL/GenBank/DDBJ databases">
        <title>Mechanisms controlling the formation of the plant cell surface in tip-growing cells are functionally conserved among land plants.</title>
        <authorList>
            <person name="Honkanen S."/>
            <person name="Jones V.A."/>
            <person name="Morieri G."/>
            <person name="Champion C."/>
            <person name="Hetherington A.J."/>
            <person name="Kelly S."/>
            <person name="Saint-Marcoux D."/>
            <person name="Proust H."/>
            <person name="Prescott H."/>
            <person name="Dolan L."/>
        </authorList>
    </citation>
    <scope>NUCLEOTIDE SEQUENCE [LARGE SCALE GENOMIC DNA]</scope>
    <source>
        <tissue evidence="7">Whole gametophyte</tissue>
    </source>
</reference>
<evidence type="ECO:0008006" key="9">
    <source>
        <dbReference type="Google" id="ProtNLM"/>
    </source>
</evidence>
<evidence type="ECO:0000259" key="5">
    <source>
        <dbReference type="PROSITE" id="PS50097"/>
    </source>
</evidence>
<comment type="pathway">
    <text evidence="1">Protein modification; protein ubiquitination.</text>
</comment>
<dbReference type="InterPro" id="IPR027356">
    <property type="entry name" value="NPH3_dom"/>
</dbReference>
<organism evidence="7 8">
    <name type="scientific">Marchantia polymorpha subsp. ruderalis</name>
    <dbReference type="NCBI Taxonomy" id="1480154"/>
    <lineage>
        <taxon>Eukaryota</taxon>
        <taxon>Viridiplantae</taxon>
        <taxon>Streptophyta</taxon>
        <taxon>Embryophyta</taxon>
        <taxon>Marchantiophyta</taxon>
        <taxon>Marchantiopsida</taxon>
        <taxon>Marchantiidae</taxon>
        <taxon>Marchantiales</taxon>
        <taxon>Marchantiaceae</taxon>
        <taxon>Marchantia</taxon>
    </lineage>
</organism>
<dbReference type="PROSITE" id="PS51649">
    <property type="entry name" value="NPH3"/>
    <property type="match status" value="1"/>
</dbReference>
<dbReference type="Pfam" id="PF00651">
    <property type="entry name" value="BTB"/>
    <property type="match status" value="1"/>
</dbReference>
<gene>
    <name evidence="7" type="ORF">AXG93_1513s1120</name>
</gene>
<comment type="caution">
    <text evidence="7">The sequence shown here is derived from an EMBL/GenBank/DDBJ whole genome shotgun (WGS) entry which is preliminary data.</text>
</comment>
<evidence type="ECO:0000256" key="1">
    <source>
        <dbReference type="ARBA" id="ARBA00004906"/>
    </source>
</evidence>
<name>A0A176WCD9_MARPO</name>
<dbReference type="InterPro" id="IPR011333">
    <property type="entry name" value="SKP1/BTB/POZ_sf"/>
</dbReference>
<dbReference type="EMBL" id="LVLJ01001412">
    <property type="protein sequence ID" value="OAE29786.1"/>
    <property type="molecule type" value="Genomic_DNA"/>
</dbReference>
<dbReference type="PROSITE" id="PS50097">
    <property type="entry name" value="BTB"/>
    <property type="match status" value="1"/>
</dbReference>
<feature type="coiled-coil region" evidence="3">
    <location>
        <begin position="650"/>
        <end position="677"/>
    </location>
</feature>
<evidence type="ECO:0000313" key="8">
    <source>
        <dbReference type="Proteomes" id="UP000077202"/>
    </source>
</evidence>